<keyword evidence="2" id="KW-1185">Reference proteome</keyword>
<organism evidence="1 2">
    <name type="scientific">Pyrus ussuriensis x Pyrus communis</name>
    <dbReference type="NCBI Taxonomy" id="2448454"/>
    <lineage>
        <taxon>Eukaryota</taxon>
        <taxon>Viridiplantae</taxon>
        <taxon>Streptophyta</taxon>
        <taxon>Embryophyta</taxon>
        <taxon>Tracheophyta</taxon>
        <taxon>Spermatophyta</taxon>
        <taxon>Magnoliopsida</taxon>
        <taxon>eudicotyledons</taxon>
        <taxon>Gunneridae</taxon>
        <taxon>Pentapetalae</taxon>
        <taxon>rosids</taxon>
        <taxon>fabids</taxon>
        <taxon>Rosales</taxon>
        <taxon>Rosaceae</taxon>
        <taxon>Amygdaloideae</taxon>
        <taxon>Maleae</taxon>
        <taxon>Pyrus</taxon>
    </lineage>
</organism>
<reference evidence="1 2" key="1">
    <citation type="submission" date="2019-09" db="EMBL/GenBank/DDBJ databases">
        <authorList>
            <person name="Ou C."/>
        </authorList>
    </citation>
    <scope>NUCLEOTIDE SEQUENCE [LARGE SCALE GENOMIC DNA]</scope>
    <source>
        <strain evidence="1">S2</strain>
        <tissue evidence="1">Leaf</tissue>
    </source>
</reference>
<reference evidence="2" key="2">
    <citation type="submission" date="2019-10" db="EMBL/GenBank/DDBJ databases">
        <title>A de novo genome assembly of a pear dwarfing rootstock.</title>
        <authorList>
            <person name="Wang F."/>
            <person name="Wang J."/>
            <person name="Li S."/>
            <person name="Zhang Y."/>
            <person name="Fang M."/>
            <person name="Ma L."/>
            <person name="Zhao Y."/>
            <person name="Jiang S."/>
        </authorList>
    </citation>
    <scope>NUCLEOTIDE SEQUENCE [LARGE SCALE GENOMIC DNA]</scope>
</reference>
<dbReference type="OrthoDB" id="1747240at2759"/>
<reference evidence="1 2" key="3">
    <citation type="submission" date="2019-11" db="EMBL/GenBank/DDBJ databases">
        <title>A de novo genome assembly of a pear dwarfing rootstock.</title>
        <authorList>
            <person name="Wang F."/>
            <person name="Wang J."/>
            <person name="Li S."/>
            <person name="Zhang Y."/>
            <person name="Fang M."/>
            <person name="Ma L."/>
            <person name="Zhao Y."/>
            <person name="Jiang S."/>
        </authorList>
    </citation>
    <scope>NUCLEOTIDE SEQUENCE [LARGE SCALE GENOMIC DNA]</scope>
    <source>
        <strain evidence="1">S2</strain>
        <tissue evidence="1">Leaf</tissue>
    </source>
</reference>
<comment type="caution">
    <text evidence="1">The sequence shown here is derived from an EMBL/GenBank/DDBJ whole genome shotgun (WGS) entry which is preliminary data.</text>
</comment>
<gene>
    <name evidence="1" type="ORF">D8674_020033</name>
</gene>
<sequence length="90" mass="9858">MVSPQSTHSENVSHSVISGVIYDNAMLHHLGAPLSKPIAPVNCMWRPSGQPNRDNNAADCEGDEFNGLEGFWLWEEMEIGDNDRSSSLCG</sequence>
<evidence type="ECO:0000313" key="2">
    <source>
        <dbReference type="Proteomes" id="UP000327157"/>
    </source>
</evidence>
<protein>
    <submittedName>
        <fullName evidence="1">Uncharacterized protein</fullName>
    </submittedName>
</protein>
<proteinExistence type="predicted"/>
<evidence type="ECO:0000313" key="1">
    <source>
        <dbReference type="EMBL" id="KAB2612001.1"/>
    </source>
</evidence>
<accession>A0A5N5GDX1</accession>
<dbReference type="Proteomes" id="UP000327157">
    <property type="component" value="Chromosome 17"/>
</dbReference>
<dbReference type="EMBL" id="SMOL01000487">
    <property type="protein sequence ID" value="KAB2612001.1"/>
    <property type="molecule type" value="Genomic_DNA"/>
</dbReference>
<name>A0A5N5GDX1_9ROSA</name>
<dbReference type="AlphaFoldDB" id="A0A5N5GDX1"/>